<dbReference type="EMBL" id="VXAJ01001234">
    <property type="protein sequence ID" value="NXK15167.1"/>
    <property type="molecule type" value="Genomic_DNA"/>
</dbReference>
<keyword evidence="3" id="KW-0732">Signal</keyword>
<proteinExistence type="predicted"/>
<dbReference type="FunFam" id="3.10.250.10:FF:000006">
    <property type="entry name" value="neurotrypsin isoform X2"/>
    <property type="match status" value="2"/>
</dbReference>
<dbReference type="FunFam" id="3.10.250.10:FF:000007">
    <property type="entry name" value="Soluble scavenger receptor cysteine-rich domain-containing protein SSC5D"/>
    <property type="match status" value="1"/>
</dbReference>
<evidence type="ECO:0000256" key="11">
    <source>
        <dbReference type="PROSITE-ProRule" id="PRU00196"/>
    </source>
</evidence>
<keyword evidence="14" id="KW-1185">Reference proteome</keyword>
<dbReference type="FunFam" id="3.10.250.10:FF:000002">
    <property type="entry name" value="Scavenger receptor cysteine-rich type 1 protein M130"/>
    <property type="match status" value="1"/>
</dbReference>
<dbReference type="PROSITE" id="PS00420">
    <property type="entry name" value="SRCR_1"/>
    <property type="match status" value="3"/>
</dbReference>
<sequence>NCTGMESRLSACQARPWGISNCYHGEDAGVVCSGDPCFAPIRLMDGPGHCAGRVEVFHSEKWGTVCDDSWDFMDAKVVCRQLDCGVPIAAPRRARFGQGQGPIWLDDVRCAGTEAALSECRAKDWGVHECKRGEEAGVVCSDLNLGSSEALRLANGPHRCAGRVEVFHNQQWGTICDNGWDLNDAAVVCRQLGCGMAVSAPGLAGFGQGSGPIWLEEMSCLGTEATLAECPVKPWGHHACNHVEDASVVCSDSGITSIPRLRLVGGLSKCAGRVEVFYNNKWGTVCDDNWDMSDAAVVCRQLGCGVALSAPGSAQFGWGAGPIWLDDVRCTGEETNFSQCRAKTWGVHNCHHGEDAGVVCAAGNSSSADLRLVDGPHRCAGRVEVLHAGQWGTVCDDSWDLNNAAVVCRQLGCGRAEAAPGQARFQQGTGHIWLDDVTCSGREDALTQCRARPWGQTNCNHGEDASVVCLGTS</sequence>
<keyword evidence="2" id="KW-0964">Secreted</keyword>
<evidence type="ECO:0000256" key="9">
    <source>
        <dbReference type="ARBA" id="ARBA00064153"/>
    </source>
</evidence>
<protein>
    <recommendedName>
        <fullName evidence="10">Soluble scavenger receptor cysteine-rich domain-containing protein SSC5D</fullName>
    </recommendedName>
</protein>
<feature type="disulfide bond" evidence="11">
    <location>
        <begin position="110"/>
        <end position="120"/>
    </location>
</feature>
<evidence type="ECO:0000256" key="2">
    <source>
        <dbReference type="ARBA" id="ARBA00022525"/>
    </source>
</evidence>
<evidence type="ECO:0000259" key="12">
    <source>
        <dbReference type="PROSITE" id="PS50287"/>
    </source>
</evidence>
<dbReference type="Pfam" id="PF00530">
    <property type="entry name" value="SRCR"/>
    <property type="match status" value="5"/>
</dbReference>
<feature type="domain" description="SRCR" evidence="12">
    <location>
        <begin position="370"/>
        <end position="470"/>
    </location>
</feature>
<feature type="disulfide bond" evidence="11">
    <location>
        <begin position="66"/>
        <end position="130"/>
    </location>
</feature>
<feature type="disulfide bond" evidence="11">
    <location>
        <begin position="189"/>
        <end position="250"/>
    </location>
</feature>
<dbReference type="PANTHER" id="PTHR48071:SF15">
    <property type="entry name" value="SRCR DOMAIN-CONTAINING PROTEIN"/>
    <property type="match status" value="1"/>
</dbReference>
<dbReference type="GO" id="GO:0005886">
    <property type="term" value="C:plasma membrane"/>
    <property type="evidence" value="ECO:0007669"/>
    <property type="project" value="TreeGrafter"/>
</dbReference>
<feature type="disulfide bond" evidence="11">
    <location>
        <begin position="395"/>
        <end position="459"/>
    </location>
</feature>
<evidence type="ECO:0000256" key="3">
    <source>
        <dbReference type="ARBA" id="ARBA00022729"/>
    </source>
</evidence>
<evidence type="ECO:0000256" key="5">
    <source>
        <dbReference type="ARBA" id="ARBA00023157"/>
    </source>
</evidence>
<dbReference type="AlphaFoldDB" id="A0A7L0H514"/>
<evidence type="ECO:0000313" key="14">
    <source>
        <dbReference type="Proteomes" id="UP000555649"/>
    </source>
</evidence>
<dbReference type="GO" id="GO:0004252">
    <property type="term" value="F:serine-type endopeptidase activity"/>
    <property type="evidence" value="ECO:0007669"/>
    <property type="project" value="TreeGrafter"/>
</dbReference>
<comment type="subunit">
    <text evidence="9">Interacts with LGALS1 and laminin.</text>
</comment>
<feature type="disulfide bond" evidence="11">
    <location>
        <begin position="439"/>
        <end position="449"/>
    </location>
</feature>
<evidence type="ECO:0000256" key="8">
    <source>
        <dbReference type="ARBA" id="ARBA00058074"/>
    </source>
</evidence>
<dbReference type="GO" id="GO:0005615">
    <property type="term" value="C:extracellular space"/>
    <property type="evidence" value="ECO:0007669"/>
    <property type="project" value="TreeGrafter"/>
</dbReference>
<keyword evidence="7" id="KW-0325">Glycoprotein</keyword>
<organism evidence="13 14">
    <name type="scientific">Herpetotheres cachinnans</name>
    <name type="common">Laughing falcon</name>
    <name type="synonym">Falco cachinnans</name>
    <dbReference type="NCBI Taxonomy" id="56343"/>
    <lineage>
        <taxon>Eukaryota</taxon>
        <taxon>Metazoa</taxon>
        <taxon>Chordata</taxon>
        <taxon>Craniata</taxon>
        <taxon>Vertebrata</taxon>
        <taxon>Euteleostomi</taxon>
        <taxon>Archelosauria</taxon>
        <taxon>Archosauria</taxon>
        <taxon>Dinosauria</taxon>
        <taxon>Saurischia</taxon>
        <taxon>Theropoda</taxon>
        <taxon>Coelurosauria</taxon>
        <taxon>Aves</taxon>
        <taxon>Neognathae</taxon>
        <taxon>Neoaves</taxon>
        <taxon>Telluraves</taxon>
        <taxon>Australaves</taxon>
        <taxon>Falconiformes</taxon>
        <taxon>Falconidae</taxon>
        <taxon>Herpetotheres</taxon>
    </lineage>
</organism>
<feature type="domain" description="SRCR" evidence="12">
    <location>
        <begin position="41"/>
        <end position="141"/>
    </location>
</feature>
<feature type="disulfide bond" evidence="11">
    <location>
        <begin position="220"/>
        <end position="230"/>
    </location>
</feature>
<dbReference type="Gene3D" id="3.10.250.10">
    <property type="entry name" value="SRCR-like domain"/>
    <property type="match status" value="5"/>
</dbReference>
<feature type="disulfide bond" evidence="11">
    <location>
        <begin position="176"/>
        <end position="240"/>
    </location>
</feature>
<gene>
    <name evidence="13" type="primary">Dmbt1_6</name>
    <name evidence="13" type="ORF">HERCAC_R07490</name>
</gene>
<feature type="disulfide bond" evidence="11">
    <location>
        <begin position="79"/>
        <end position="140"/>
    </location>
</feature>
<reference evidence="13 14" key="1">
    <citation type="submission" date="2019-09" db="EMBL/GenBank/DDBJ databases">
        <title>Bird 10,000 Genomes (B10K) Project - Family phase.</title>
        <authorList>
            <person name="Zhang G."/>
        </authorList>
    </citation>
    <scope>NUCLEOTIDE SEQUENCE [LARGE SCALE GENOMIC DNA]</scope>
    <source>
        <strain evidence="13">B10K-DU-005-78</strain>
        <tissue evidence="13">Mixed tissue sample</tissue>
    </source>
</reference>
<feature type="disulfide bond" evidence="11">
    <location>
        <begin position="408"/>
        <end position="469"/>
    </location>
</feature>
<comment type="caution">
    <text evidence="11">Lacks conserved residue(s) required for the propagation of feature annotation.</text>
</comment>
<dbReference type="PANTHER" id="PTHR48071">
    <property type="entry name" value="SRCR DOMAIN-CONTAINING PROTEIN"/>
    <property type="match status" value="1"/>
</dbReference>
<evidence type="ECO:0000313" key="13">
    <source>
        <dbReference type="EMBL" id="NXK15167.1"/>
    </source>
</evidence>
<dbReference type="PRINTS" id="PR00258">
    <property type="entry name" value="SPERACTRCPTR"/>
</dbReference>
<dbReference type="GO" id="GO:0031638">
    <property type="term" value="P:zymogen activation"/>
    <property type="evidence" value="ECO:0007669"/>
    <property type="project" value="TreeGrafter"/>
</dbReference>
<feature type="disulfide bond" evidence="11">
    <location>
        <begin position="330"/>
        <end position="340"/>
    </location>
</feature>
<keyword evidence="6" id="KW-0675">Receptor</keyword>
<evidence type="ECO:0000256" key="10">
    <source>
        <dbReference type="ARBA" id="ARBA00069168"/>
    </source>
</evidence>
<feature type="non-terminal residue" evidence="13">
    <location>
        <position position="1"/>
    </location>
</feature>
<feature type="domain" description="SRCR" evidence="12">
    <location>
        <begin position="151"/>
        <end position="251"/>
    </location>
</feature>
<dbReference type="SMART" id="SM00202">
    <property type="entry name" value="SR"/>
    <property type="match status" value="4"/>
</dbReference>
<dbReference type="InterPro" id="IPR001190">
    <property type="entry name" value="SRCR"/>
</dbReference>
<dbReference type="Proteomes" id="UP000555649">
    <property type="component" value="Unassembled WGS sequence"/>
</dbReference>
<name>A0A7L0H514_HERCA</name>
<feature type="domain" description="SRCR" evidence="12">
    <location>
        <begin position="261"/>
        <end position="361"/>
    </location>
</feature>
<feature type="domain" description="SRCR" evidence="12">
    <location>
        <begin position="1"/>
        <end position="33"/>
    </location>
</feature>
<keyword evidence="4" id="KW-0677">Repeat</keyword>
<dbReference type="PROSITE" id="PS50287">
    <property type="entry name" value="SRCR_2"/>
    <property type="match status" value="5"/>
</dbReference>
<feature type="disulfide bond" evidence="11">
    <location>
        <begin position="286"/>
        <end position="350"/>
    </location>
</feature>
<comment type="function">
    <text evidence="8">Binds to extracellular matrix proteins. Binds to pathogen-associated molecular patterns (PAMPs) present on the cell walls of Gram-positive and Gram-negative bacteria and fungi, behaving as a pattern recognition receptor (PRR). Induces bacterial and fungal aggregation and subsequent inhibition of PAMP-induced cytokine release. Does not possess intrinsic bactericidal activity. May play a role in the innate defense and homeostasis of certain epithelial surfaces.</text>
</comment>
<evidence type="ECO:0000256" key="7">
    <source>
        <dbReference type="ARBA" id="ARBA00023180"/>
    </source>
</evidence>
<dbReference type="InterPro" id="IPR036772">
    <property type="entry name" value="SRCR-like_dom_sf"/>
</dbReference>
<keyword evidence="5 11" id="KW-1015">Disulfide bond</keyword>
<feature type="disulfide bond" evidence="11">
    <location>
        <begin position="299"/>
        <end position="360"/>
    </location>
</feature>
<feature type="non-terminal residue" evidence="13">
    <location>
        <position position="473"/>
    </location>
</feature>
<dbReference type="SUPFAM" id="SSF56487">
    <property type="entry name" value="SRCR-like"/>
    <property type="match status" value="5"/>
</dbReference>
<evidence type="ECO:0000256" key="6">
    <source>
        <dbReference type="ARBA" id="ARBA00023170"/>
    </source>
</evidence>
<comment type="subcellular location">
    <subcellularLocation>
        <location evidence="1">Secreted</location>
    </subcellularLocation>
</comment>
<evidence type="ECO:0000256" key="1">
    <source>
        <dbReference type="ARBA" id="ARBA00004613"/>
    </source>
</evidence>
<comment type="caution">
    <text evidence="13">The sequence shown here is derived from an EMBL/GenBank/DDBJ whole genome shotgun (WGS) entry which is preliminary data.</text>
</comment>
<feature type="disulfide bond" evidence="11">
    <location>
        <begin position="2"/>
        <end position="12"/>
    </location>
</feature>
<accession>A0A7L0H514</accession>
<evidence type="ECO:0000256" key="4">
    <source>
        <dbReference type="ARBA" id="ARBA00022737"/>
    </source>
</evidence>